<organism evidence="1 2">
    <name type="scientific">Araneus ventricosus</name>
    <name type="common">Orbweaver spider</name>
    <name type="synonym">Epeira ventricosa</name>
    <dbReference type="NCBI Taxonomy" id="182803"/>
    <lineage>
        <taxon>Eukaryota</taxon>
        <taxon>Metazoa</taxon>
        <taxon>Ecdysozoa</taxon>
        <taxon>Arthropoda</taxon>
        <taxon>Chelicerata</taxon>
        <taxon>Arachnida</taxon>
        <taxon>Araneae</taxon>
        <taxon>Araneomorphae</taxon>
        <taxon>Entelegynae</taxon>
        <taxon>Araneoidea</taxon>
        <taxon>Araneidae</taxon>
        <taxon>Araneus</taxon>
    </lineage>
</organism>
<dbReference type="EMBL" id="BGPR01075745">
    <property type="protein sequence ID" value="GBL57049.1"/>
    <property type="molecule type" value="Genomic_DNA"/>
</dbReference>
<name>A0A4Y1ZLZ9_ARAVE</name>
<keyword evidence="2" id="KW-1185">Reference proteome</keyword>
<feature type="non-terminal residue" evidence="1">
    <location>
        <position position="92"/>
    </location>
</feature>
<accession>A0A4Y1ZLZ9</accession>
<evidence type="ECO:0000313" key="2">
    <source>
        <dbReference type="Proteomes" id="UP000499080"/>
    </source>
</evidence>
<sequence length="92" mass="10452">MIYEKSHRSFFSRQSGGGSVMMWAAFSFSDQARRQGRHLSWYTLSKLPYHTSGKTFGPLHMILRATGPIHYGSSVESGFEPGTLRPRNRDLT</sequence>
<reference evidence="1 2" key="1">
    <citation type="journal article" date="2019" name="Sci. Rep.">
        <title>Orb-weaving spider Araneus ventricosus genome elucidates the spidroin gene catalogue.</title>
        <authorList>
            <person name="Kono N."/>
            <person name="Nakamura H."/>
            <person name="Ohtoshi R."/>
            <person name="Moran D.A.P."/>
            <person name="Shinohara A."/>
            <person name="Yoshida Y."/>
            <person name="Fujiwara M."/>
            <person name="Mori M."/>
            <person name="Tomita M."/>
            <person name="Arakawa K."/>
        </authorList>
    </citation>
    <scope>NUCLEOTIDE SEQUENCE [LARGE SCALE GENOMIC DNA]</scope>
</reference>
<proteinExistence type="predicted"/>
<protein>
    <submittedName>
        <fullName evidence="1">Uncharacterized protein</fullName>
    </submittedName>
</protein>
<gene>
    <name evidence="1" type="ORF">AVEN_49044_1</name>
</gene>
<dbReference type="Proteomes" id="UP000499080">
    <property type="component" value="Unassembled WGS sequence"/>
</dbReference>
<dbReference type="AlphaFoldDB" id="A0A4Y1ZLZ9"/>
<comment type="caution">
    <text evidence="1">The sequence shown here is derived from an EMBL/GenBank/DDBJ whole genome shotgun (WGS) entry which is preliminary data.</text>
</comment>
<evidence type="ECO:0000313" key="1">
    <source>
        <dbReference type="EMBL" id="GBL57049.1"/>
    </source>
</evidence>